<evidence type="ECO:0000313" key="2">
    <source>
        <dbReference type="EMBL" id="GBO36649.1"/>
    </source>
</evidence>
<name>A0A4Y2WHH8_ARAVE</name>
<dbReference type="AlphaFoldDB" id="A0A4Y2WHH8"/>
<reference evidence="2 3" key="1">
    <citation type="journal article" date="2019" name="Sci. Rep.">
        <title>Orb-weaving spider Araneus ventricosus genome elucidates the spidroin gene catalogue.</title>
        <authorList>
            <person name="Kono N."/>
            <person name="Nakamura H."/>
            <person name="Ohtoshi R."/>
            <person name="Moran D.A.P."/>
            <person name="Shinohara A."/>
            <person name="Yoshida Y."/>
            <person name="Fujiwara M."/>
            <person name="Mori M."/>
            <person name="Tomita M."/>
            <person name="Arakawa K."/>
        </authorList>
    </citation>
    <scope>NUCLEOTIDE SEQUENCE [LARGE SCALE GENOMIC DNA]</scope>
</reference>
<proteinExistence type="predicted"/>
<sequence length="91" mass="10479">MSYSLCCRRVNSANINASVEVVCVRPKMSAFLPFLVRRGQSMTAIYITPSLFAHLIGFASTKYFLLEQEENREIPSLATEGRLKRRFENFR</sequence>
<accession>A0A4Y2WHH8</accession>
<evidence type="ECO:0000313" key="3">
    <source>
        <dbReference type="Proteomes" id="UP000499080"/>
    </source>
</evidence>
<dbReference type="EMBL" id="BGPR01211978">
    <property type="protein sequence ID" value="GBN43990.1"/>
    <property type="molecule type" value="Genomic_DNA"/>
</dbReference>
<protein>
    <submittedName>
        <fullName evidence="2">Uncharacterized protein</fullName>
    </submittedName>
</protein>
<dbReference type="EMBL" id="BGPR01060885">
    <property type="protein sequence ID" value="GBO36649.1"/>
    <property type="molecule type" value="Genomic_DNA"/>
</dbReference>
<evidence type="ECO:0000313" key="1">
    <source>
        <dbReference type="EMBL" id="GBN43990.1"/>
    </source>
</evidence>
<comment type="caution">
    <text evidence="2">The sequence shown here is derived from an EMBL/GenBank/DDBJ whole genome shotgun (WGS) entry which is preliminary data.</text>
</comment>
<organism evidence="2 3">
    <name type="scientific">Araneus ventricosus</name>
    <name type="common">Orbweaver spider</name>
    <name type="synonym">Epeira ventricosa</name>
    <dbReference type="NCBI Taxonomy" id="182803"/>
    <lineage>
        <taxon>Eukaryota</taxon>
        <taxon>Metazoa</taxon>
        <taxon>Ecdysozoa</taxon>
        <taxon>Arthropoda</taxon>
        <taxon>Chelicerata</taxon>
        <taxon>Arachnida</taxon>
        <taxon>Araneae</taxon>
        <taxon>Araneomorphae</taxon>
        <taxon>Entelegynae</taxon>
        <taxon>Araneoidea</taxon>
        <taxon>Araneidae</taxon>
        <taxon>Araneus</taxon>
    </lineage>
</organism>
<gene>
    <name evidence="2" type="ORF">AVEN_148718_1</name>
    <name evidence="1" type="ORF">AVEN_227052_1</name>
</gene>
<dbReference type="Proteomes" id="UP000499080">
    <property type="component" value="Unassembled WGS sequence"/>
</dbReference>
<keyword evidence="3" id="KW-1185">Reference proteome</keyword>